<dbReference type="PRINTS" id="PR00700">
    <property type="entry name" value="PRTYPHPHTASE"/>
</dbReference>
<accession>A0A1I7S423</accession>
<dbReference type="CDD" id="cd00047">
    <property type="entry name" value="PTPc"/>
    <property type="match status" value="1"/>
</dbReference>
<proteinExistence type="predicted"/>
<dbReference type="InterPro" id="IPR000387">
    <property type="entry name" value="Tyr_Pase_dom"/>
</dbReference>
<sequence length="357" mass="40706">MANGKRKPNQRTSSKGKGVKSKGGRSECSRISEVRSKVKRKPIIIGGSTPATPSRERLETREQVVNCRRIVDYIMDMGIDKMAKEYNTEIKPFVPPTTTKLAFEANPDKNRYPDVICGDQDRVILSLDDGVGDYIHANFVKGWPLVNPFICTQGPTENTVIDFYRMITQQNVGNIFMLCEIIECKKVKCYQYWPTEEAVDLEFGGFKIHLKEAKRENRTVTSDLTITCPRGVFDVKHYLWLQWPDRGIPDTTKCPLRLLKLSRKESRPTVVHCSAGIGRTGSLVAIEYVIQSIMALSPKSFPEMIKDVRSHRVLAVQTDIQYVYIARCVLQFYDAYGPEEESVLYKFDHPPSKNEIK</sequence>
<dbReference type="PROSITE" id="PS50056">
    <property type="entry name" value="TYR_PHOSPHATASE_2"/>
    <property type="match status" value="1"/>
</dbReference>
<organism evidence="5 7">
    <name type="scientific">Bursaphelenchus xylophilus</name>
    <name type="common">Pinewood nematode worm</name>
    <name type="synonym">Aphelenchoides xylophilus</name>
    <dbReference type="NCBI Taxonomy" id="6326"/>
    <lineage>
        <taxon>Eukaryota</taxon>
        <taxon>Metazoa</taxon>
        <taxon>Ecdysozoa</taxon>
        <taxon>Nematoda</taxon>
        <taxon>Chromadorea</taxon>
        <taxon>Rhabditida</taxon>
        <taxon>Tylenchina</taxon>
        <taxon>Tylenchomorpha</taxon>
        <taxon>Aphelenchoidea</taxon>
        <taxon>Aphelenchoididae</taxon>
        <taxon>Bursaphelenchus</taxon>
    </lineage>
</organism>
<evidence type="ECO:0000259" key="3">
    <source>
        <dbReference type="PROSITE" id="PS50056"/>
    </source>
</evidence>
<dbReference type="EMBL" id="CAJFCV020000004">
    <property type="protein sequence ID" value="CAG9116644.1"/>
    <property type="molecule type" value="Genomic_DNA"/>
</dbReference>
<evidence type="ECO:0000313" key="7">
    <source>
        <dbReference type="WBParaSite" id="BXY_0775500.1"/>
    </source>
</evidence>
<dbReference type="Pfam" id="PF00102">
    <property type="entry name" value="Y_phosphatase"/>
    <property type="match status" value="1"/>
</dbReference>
<dbReference type="Proteomes" id="UP000582659">
    <property type="component" value="Unassembled WGS sequence"/>
</dbReference>
<feature type="domain" description="Tyrosine-protein phosphatase" evidence="2">
    <location>
        <begin position="104"/>
        <end position="332"/>
    </location>
</feature>
<reference evidence="4" key="2">
    <citation type="submission" date="2020-09" db="EMBL/GenBank/DDBJ databases">
        <authorList>
            <person name="Kikuchi T."/>
        </authorList>
    </citation>
    <scope>NUCLEOTIDE SEQUENCE</scope>
    <source>
        <strain evidence="4">Ka4C1</strain>
    </source>
</reference>
<dbReference type="PROSITE" id="PS00383">
    <property type="entry name" value="TYR_PHOSPHATASE_1"/>
    <property type="match status" value="1"/>
</dbReference>
<dbReference type="eggNOG" id="KOG0789">
    <property type="taxonomic scope" value="Eukaryota"/>
</dbReference>
<feature type="domain" description="Tyrosine specific protein phosphatases" evidence="3">
    <location>
        <begin position="263"/>
        <end position="323"/>
    </location>
</feature>
<dbReference type="InterPro" id="IPR000242">
    <property type="entry name" value="PTP_cat"/>
</dbReference>
<dbReference type="Gene3D" id="3.90.190.10">
    <property type="entry name" value="Protein tyrosine phosphatase superfamily"/>
    <property type="match status" value="1"/>
</dbReference>
<dbReference type="InterPro" id="IPR016130">
    <property type="entry name" value="Tyr_Pase_AS"/>
</dbReference>
<dbReference type="SUPFAM" id="SSF52799">
    <property type="entry name" value="(Phosphotyrosine protein) phosphatases II"/>
    <property type="match status" value="1"/>
</dbReference>
<reference evidence="7" key="1">
    <citation type="submission" date="2016-11" db="UniProtKB">
        <authorList>
            <consortium name="WormBaseParasite"/>
        </authorList>
    </citation>
    <scope>IDENTIFICATION</scope>
</reference>
<dbReference type="WBParaSite" id="BXY_0775500.1">
    <property type="protein sequence ID" value="BXY_0775500.1"/>
    <property type="gene ID" value="BXY_0775500"/>
</dbReference>
<dbReference type="Proteomes" id="UP000095284">
    <property type="component" value="Unplaced"/>
</dbReference>
<dbReference type="PANTHER" id="PTHR46163:SF5">
    <property type="entry name" value="TYROSINE-PROTEIN PHOSPHATASE"/>
    <property type="match status" value="1"/>
</dbReference>
<dbReference type="SMART" id="SM00194">
    <property type="entry name" value="PTPc"/>
    <property type="match status" value="1"/>
</dbReference>
<dbReference type="AlphaFoldDB" id="A0A1I7S423"/>
<feature type="region of interest" description="Disordered" evidence="1">
    <location>
        <begin position="1"/>
        <end position="34"/>
    </location>
</feature>
<keyword evidence="6" id="KW-1185">Reference proteome</keyword>
<dbReference type="EMBL" id="CAJFDI010000004">
    <property type="protein sequence ID" value="CAD5227010.1"/>
    <property type="molecule type" value="Genomic_DNA"/>
</dbReference>
<evidence type="ECO:0000256" key="1">
    <source>
        <dbReference type="SAM" id="MobiDB-lite"/>
    </source>
</evidence>
<dbReference type="InterPro" id="IPR052782">
    <property type="entry name" value="Oocyte-zygote_transition_reg"/>
</dbReference>
<dbReference type="GO" id="GO:0004725">
    <property type="term" value="F:protein tyrosine phosphatase activity"/>
    <property type="evidence" value="ECO:0007669"/>
    <property type="project" value="InterPro"/>
</dbReference>
<evidence type="ECO:0000259" key="2">
    <source>
        <dbReference type="PROSITE" id="PS50055"/>
    </source>
</evidence>
<gene>
    <name evidence="4" type="ORF">BXYJ_LOCUS9555</name>
</gene>
<dbReference type="SMR" id="A0A1I7S423"/>
<dbReference type="PANTHER" id="PTHR46163">
    <property type="entry name" value="TYROSINE-PROTEIN PHOSPHATASE-RELATED"/>
    <property type="match status" value="1"/>
</dbReference>
<dbReference type="Proteomes" id="UP000659654">
    <property type="component" value="Unassembled WGS sequence"/>
</dbReference>
<protein>
    <submittedName>
        <fullName evidence="4">(pine wood nematode) hypothetical protein</fullName>
    </submittedName>
</protein>
<feature type="compositionally biased region" description="Basic and acidic residues" evidence="1">
    <location>
        <begin position="24"/>
        <end position="34"/>
    </location>
</feature>
<dbReference type="InterPro" id="IPR003595">
    <property type="entry name" value="Tyr_Pase_cat"/>
</dbReference>
<dbReference type="PROSITE" id="PS50055">
    <property type="entry name" value="TYR_PHOSPHATASE_PTP"/>
    <property type="match status" value="1"/>
</dbReference>
<evidence type="ECO:0000313" key="4">
    <source>
        <dbReference type="EMBL" id="CAD5227010.1"/>
    </source>
</evidence>
<dbReference type="InterPro" id="IPR029021">
    <property type="entry name" value="Prot-tyrosine_phosphatase-like"/>
</dbReference>
<evidence type="ECO:0000313" key="5">
    <source>
        <dbReference type="Proteomes" id="UP000095284"/>
    </source>
</evidence>
<dbReference type="OrthoDB" id="10253954at2759"/>
<evidence type="ECO:0000313" key="6">
    <source>
        <dbReference type="Proteomes" id="UP000659654"/>
    </source>
</evidence>
<dbReference type="SMART" id="SM00404">
    <property type="entry name" value="PTPc_motif"/>
    <property type="match status" value="1"/>
</dbReference>
<name>A0A1I7S423_BURXY</name>